<dbReference type="RefSeq" id="WP_128957377.1">
    <property type="nucleotide sequence ID" value="NZ_RKMK01000109.1"/>
</dbReference>
<dbReference type="AlphaFoldDB" id="A0A4Q0Q460"/>
<gene>
    <name evidence="1" type="ORF">EAS61_41680</name>
</gene>
<evidence type="ECO:0000313" key="2">
    <source>
        <dbReference type="Proteomes" id="UP000290174"/>
    </source>
</evidence>
<dbReference type="EMBL" id="RKMK01000109">
    <property type="protein sequence ID" value="RXG83615.1"/>
    <property type="molecule type" value="Genomic_DNA"/>
</dbReference>
<name>A0A4Q0Q460_9BRAD</name>
<proteinExistence type="predicted"/>
<protein>
    <submittedName>
        <fullName evidence="1">Uncharacterized protein</fullName>
    </submittedName>
</protein>
<organism evidence="1 2">
    <name type="scientific">Bradyrhizobium zhanjiangense</name>
    <dbReference type="NCBI Taxonomy" id="1325107"/>
    <lineage>
        <taxon>Bacteria</taxon>
        <taxon>Pseudomonadati</taxon>
        <taxon>Pseudomonadota</taxon>
        <taxon>Alphaproteobacteria</taxon>
        <taxon>Hyphomicrobiales</taxon>
        <taxon>Nitrobacteraceae</taxon>
        <taxon>Bradyrhizobium</taxon>
    </lineage>
</organism>
<reference evidence="1 2" key="1">
    <citation type="submission" date="2018-11" db="EMBL/GenBank/DDBJ databases">
        <title>Bradyrhizobium sp. nov., isolated from effective nodules of peanut in China.</title>
        <authorList>
            <person name="Li Y."/>
        </authorList>
    </citation>
    <scope>NUCLEOTIDE SEQUENCE [LARGE SCALE GENOMIC DNA]</scope>
    <source>
        <strain evidence="1 2">CCBAU 51770</strain>
    </source>
</reference>
<sequence length="80" mass="8664">MFTIALSHKAEKLVLLLELEGFTSLEDFILKFLEEGTCSGICMTEGCGHRTKVEPDLSEGFCEACSGNTIVSGFVLVGFI</sequence>
<accession>A0A4Q0Q460</accession>
<comment type="caution">
    <text evidence="1">The sequence shown here is derived from an EMBL/GenBank/DDBJ whole genome shotgun (WGS) entry which is preliminary data.</text>
</comment>
<dbReference type="Proteomes" id="UP000290174">
    <property type="component" value="Unassembled WGS sequence"/>
</dbReference>
<evidence type="ECO:0000313" key="1">
    <source>
        <dbReference type="EMBL" id="RXG83615.1"/>
    </source>
</evidence>